<dbReference type="AlphaFoldDB" id="A0AAD8EJE6"/>
<dbReference type="InterPro" id="IPR009040">
    <property type="entry name" value="Ferritin-like_diiron"/>
</dbReference>
<dbReference type="Proteomes" id="UP001233999">
    <property type="component" value="Unassembled WGS sequence"/>
</dbReference>
<keyword evidence="4 5" id="KW-0408">Iron</keyword>
<dbReference type="PROSITE" id="PS50905">
    <property type="entry name" value="FERRITIN_LIKE"/>
    <property type="match status" value="1"/>
</dbReference>
<dbReference type="InterPro" id="IPR009078">
    <property type="entry name" value="Ferritin-like_SF"/>
</dbReference>
<dbReference type="InterPro" id="IPR012347">
    <property type="entry name" value="Ferritin-like"/>
</dbReference>
<dbReference type="InterPro" id="IPR008331">
    <property type="entry name" value="Ferritin_DPS_dom"/>
</dbReference>
<dbReference type="GO" id="GO:0005737">
    <property type="term" value="C:cytoplasm"/>
    <property type="evidence" value="ECO:0007669"/>
    <property type="project" value="TreeGrafter"/>
</dbReference>
<comment type="similarity">
    <text evidence="1 6">Belongs to the ferritin family.</text>
</comment>
<dbReference type="CDD" id="cd01056">
    <property type="entry name" value="Euk_Ferritin"/>
    <property type="match status" value="1"/>
</dbReference>
<protein>
    <recommendedName>
        <fullName evidence="6">Ferritin</fullName>
    </recommendedName>
</protein>
<evidence type="ECO:0000256" key="5">
    <source>
        <dbReference type="PIRSR" id="PIRSR601519-1"/>
    </source>
</evidence>
<accession>A0AAD8EJE6</accession>
<evidence type="ECO:0000256" key="1">
    <source>
        <dbReference type="ARBA" id="ARBA00007513"/>
    </source>
</evidence>
<evidence type="ECO:0000256" key="3">
    <source>
        <dbReference type="ARBA" id="ARBA00022723"/>
    </source>
</evidence>
<sequence length="221" mass="25079">MKSIAVLCALVAVAFAEDVCYNDVVSSCGSKEVDLKNCNAKYGGAHEVVFELQSYANEHIARSFDYLLMATHFGNYEKNREGFEKLFRKLSDSTWEDSIDLIKYITKRGGMMNFSARKSTQEPASEKTHELYELHALARGLDTQKKLAEGALGIHGEVTRRHEGYHDPEVASYLEEHFMHRQAKSVRDFAGYTSDLQKLLGEKSQTSLSLFLFDEYLQKSL</sequence>
<feature type="signal peptide" evidence="7">
    <location>
        <begin position="1"/>
        <end position="16"/>
    </location>
</feature>
<dbReference type="EMBL" id="JASPKZ010003802">
    <property type="protein sequence ID" value="KAJ9592810.1"/>
    <property type="molecule type" value="Genomic_DNA"/>
</dbReference>
<dbReference type="Gene3D" id="1.20.1260.10">
    <property type="match status" value="1"/>
</dbReference>
<dbReference type="PANTHER" id="PTHR11431:SF51">
    <property type="entry name" value="FERRITIN"/>
    <property type="match status" value="1"/>
</dbReference>
<feature type="domain" description="Ferritin-like diiron" evidence="8">
    <location>
        <begin position="42"/>
        <end position="200"/>
    </location>
</feature>
<dbReference type="GO" id="GO:0006879">
    <property type="term" value="P:intracellular iron ion homeostasis"/>
    <property type="evidence" value="ECO:0007669"/>
    <property type="project" value="UniProtKB-KW"/>
</dbReference>
<keyword evidence="2 6" id="KW-0409">Iron storage</keyword>
<gene>
    <name evidence="9" type="ORF">L9F63_015501</name>
</gene>
<proteinExistence type="inferred from homology"/>
<dbReference type="Pfam" id="PF00210">
    <property type="entry name" value="Ferritin"/>
    <property type="match status" value="1"/>
</dbReference>
<evidence type="ECO:0000259" key="8">
    <source>
        <dbReference type="PROSITE" id="PS50905"/>
    </source>
</evidence>
<feature type="chain" id="PRO_5041989050" description="Ferritin" evidence="7">
    <location>
        <begin position="17"/>
        <end position="221"/>
    </location>
</feature>
<dbReference type="SUPFAM" id="SSF47240">
    <property type="entry name" value="Ferritin-like"/>
    <property type="match status" value="1"/>
</dbReference>
<dbReference type="InterPro" id="IPR001519">
    <property type="entry name" value="Ferritin"/>
</dbReference>
<dbReference type="GO" id="GO:0008198">
    <property type="term" value="F:ferrous iron binding"/>
    <property type="evidence" value="ECO:0007669"/>
    <property type="project" value="TreeGrafter"/>
</dbReference>
<reference evidence="9" key="2">
    <citation type="submission" date="2023-05" db="EMBL/GenBank/DDBJ databases">
        <authorList>
            <person name="Fouks B."/>
        </authorList>
    </citation>
    <scope>NUCLEOTIDE SEQUENCE</scope>
    <source>
        <strain evidence="9">Stay&amp;Tobe</strain>
        <tissue evidence="9">Testes</tissue>
    </source>
</reference>
<reference evidence="9" key="1">
    <citation type="journal article" date="2023" name="IScience">
        <title>Live-bearing cockroach genome reveals convergent evolutionary mechanisms linked to viviparity in insects and beyond.</title>
        <authorList>
            <person name="Fouks B."/>
            <person name="Harrison M.C."/>
            <person name="Mikhailova A.A."/>
            <person name="Marchal E."/>
            <person name="English S."/>
            <person name="Carruthers M."/>
            <person name="Jennings E.C."/>
            <person name="Chiamaka E.L."/>
            <person name="Frigard R.A."/>
            <person name="Pippel M."/>
            <person name="Attardo G.M."/>
            <person name="Benoit J.B."/>
            <person name="Bornberg-Bauer E."/>
            <person name="Tobe S.S."/>
        </authorList>
    </citation>
    <scope>NUCLEOTIDE SEQUENCE</scope>
    <source>
        <strain evidence="9">Stay&amp;Tobe</strain>
    </source>
</reference>
<evidence type="ECO:0000256" key="7">
    <source>
        <dbReference type="SAM" id="SignalP"/>
    </source>
</evidence>
<evidence type="ECO:0000313" key="9">
    <source>
        <dbReference type="EMBL" id="KAJ9592810.1"/>
    </source>
</evidence>
<dbReference type="PANTHER" id="PTHR11431">
    <property type="entry name" value="FERRITIN"/>
    <property type="match status" value="1"/>
</dbReference>
<keyword evidence="3 5" id="KW-0479">Metal-binding</keyword>
<comment type="function">
    <text evidence="6">Stores iron in a soluble, non-toxic, readily available form. Important for iron homeostasis. Iron is taken up in the ferrous form and deposited as ferric hydroxides after oxidation.</text>
</comment>
<evidence type="ECO:0000256" key="4">
    <source>
        <dbReference type="ARBA" id="ARBA00023004"/>
    </source>
</evidence>
<keyword evidence="7" id="KW-0732">Signal</keyword>
<evidence type="ECO:0000256" key="2">
    <source>
        <dbReference type="ARBA" id="ARBA00022434"/>
    </source>
</evidence>
<name>A0AAD8EJE6_DIPPU</name>
<dbReference type="GO" id="GO:0008199">
    <property type="term" value="F:ferric iron binding"/>
    <property type="evidence" value="ECO:0007669"/>
    <property type="project" value="InterPro"/>
</dbReference>
<keyword evidence="10" id="KW-1185">Reference proteome</keyword>
<evidence type="ECO:0000313" key="10">
    <source>
        <dbReference type="Proteomes" id="UP001233999"/>
    </source>
</evidence>
<evidence type="ECO:0000256" key="6">
    <source>
        <dbReference type="RuleBase" id="RU361145"/>
    </source>
</evidence>
<dbReference type="GO" id="GO:0006826">
    <property type="term" value="P:iron ion transport"/>
    <property type="evidence" value="ECO:0007669"/>
    <property type="project" value="InterPro"/>
</dbReference>
<feature type="binding site" evidence="5">
    <location>
        <position position="182"/>
    </location>
    <ligand>
        <name>Fe cation</name>
        <dbReference type="ChEBI" id="CHEBI:24875"/>
        <label>1</label>
    </ligand>
</feature>
<comment type="caution">
    <text evidence="9">The sequence shown here is derived from an EMBL/GenBank/DDBJ whole genome shotgun (WGS) entry which is preliminary data.</text>
</comment>
<organism evidence="9 10">
    <name type="scientific">Diploptera punctata</name>
    <name type="common">Pacific beetle cockroach</name>
    <dbReference type="NCBI Taxonomy" id="6984"/>
    <lineage>
        <taxon>Eukaryota</taxon>
        <taxon>Metazoa</taxon>
        <taxon>Ecdysozoa</taxon>
        <taxon>Arthropoda</taxon>
        <taxon>Hexapoda</taxon>
        <taxon>Insecta</taxon>
        <taxon>Pterygota</taxon>
        <taxon>Neoptera</taxon>
        <taxon>Polyneoptera</taxon>
        <taxon>Dictyoptera</taxon>
        <taxon>Blattodea</taxon>
        <taxon>Blaberoidea</taxon>
        <taxon>Blaberidae</taxon>
        <taxon>Diplopterinae</taxon>
        <taxon>Diploptera</taxon>
    </lineage>
</organism>